<keyword evidence="1" id="KW-0808">Transferase</keyword>
<dbReference type="CDD" id="cd03801">
    <property type="entry name" value="GT4_PimA-like"/>
    <property type="match status" value="1"/>
</dbReference>
<sequence>MKVLFVKSSTTLFGGGSKSFMNMLDGLMKLGVQPLVVFPGADGMCELYRNRGIPTAVMNYRMAVYPPLRYWKDYVMFLPRLCGRILVNYISLCKLREIVKLFQPDIIHTNVSVIDIGYRVAMQLKIPHIYHVREYGDKDFSLFHYPMRSCFLKKLKKHSYAICITKDIQKHYNLNVDNSCVIYNGVCSETQIRFSPHKKNYFLFAGRLEPAKGVGELLIAFADFCLLRPNLDIRLKIAGDTKDIRYYDFLLNEVKRLHIEGRVDFLGMRKDINDLMTDAYLMIVPSKFEGFGRITAEAMQNGALVLGRDTAGTKEQFDNGLEMTGEEIALRYSTCQELVKKMCEVVDNGIEHYFPMIERSQQVVRNLYTNEYHAQHVYDFYNEILTIKK</sequence>
<dbReference type="AlphaFoldDB" id="A0A9D9HS10"/>
<dbReference type="Pfam" id="PF00534">
    <property type="entry name" value="Glycos_transf_1"/>
    <property type="match status" value="1"/>
</dbReference>
<organism evidence="4 5">
    <name type="scientific">Candidatus Gallipaludibacter merdavium</name>
    <dbReference type="NCBI Taxonomy" id="2840839"/>
    <lineage>
        <taxon>Bacteria</taxon>
        <taxon>Pseudomonadati</taxon>
        <taxon>Bacteroidota</taxon>
        <taxon>Bacteroidia</taxon>
        <taxon>Bacteroidales</taxon>
        <taxon>Candidatus Gallipaludibacter</taxon>
    </lineage>
</organism>
<comment type="caution">
    <text evidence="4">The sequence shown here is derived from an EMBL/GenBank/DDBJ whole genome shotgun (WGS) entry which is preliminary data.</text>
</comment>
<protein>
    <submittedName>
        <fullName evidence="4">Glycosyltransferase family 4 protein</fullName>
    </submittedName>
</protein>
<dbReference type="InterPro" id="IPR028098">
    <property type="entry name" value="Glyco_trans_4-like_N"/>
</dbReference>
<dbReference type="PANTHER" id="PTHR46401:SF2">
    <property type="entry name" value="GLYCOSYLTRANSFERASE WBBK-RELATED"/>
    <property type="match status" value="1"/>
</dbReference>
<dbReference type="Proteomes" id="UP000823641">
    <property type="component" value="Unassembled WGS sequence"/>
</dbReference>
<dbReference type="Gene3D" id="3.40.50.2000">
    <property type="entry name" value="Glycogen Phosphorylase B"/>
    <property type="match status" value="2"/>
</dbReference>
<name>A0A9D9HS10_9BACT</name>
<dbReference type="GO" id="GO:0016757">
    <property type="term" value="F:glycosyltransferase activity"/>
    <property type="evidence" value="ECO:0007669"/>
    <property type="project" value="InterPro"/>
</dbReference>
<dbReference type="PANTHER" id="PTHR46401">
    <property type="entry name" value="GLYCOSYLTRANSFERASE WBBK-RELATED"/>
    <property type="match status" value="1"/>
</dbReference>
<gene>
    <name evidence="4" type="ORF">IAA73_00565</name>
</gene>
<evidence type="ECO:0000313" key="4">
    <source>
        <dbReference type="EMBL" id="MBO8458817.1"/>
    </source>
</evidence>
<dbReference type="SUPFAM" id="SSF53756">
    <property type="entry name" value="UDP-Glycosyltransferase/glycogen phosphorylase"/>
    <property type="match status" value="1"/>
</dbReference>
<evidence type="ECO:0000256" key="1">
    <source>
        <dbReference type="ARBA" id="ARBA00022679"/>
    </source>
</evidence>
<dbReference type="EMBL" id="JADIMG010000004">
    <property type="protein sequence ID" value="MBO8458817.1"/>
    <property type="molecule type" value="Genomic_DNA"/>
</dbReference>
<dbReference type="GO" id="GO:0009103">
    <property type="term" value="P:lipopolysaccharide biosynthetic process"/>
    <property type="evidence" value="ECO:0007669"/>
    <property type="project" value="TreeGrafter"/>
</dbReference>
<dbReference type="InterPro" id="IPR001296">
    <property type="entry name" value="Glyco_trans_1"/>
</dbReference>
<dbReference type="Pfam" id="PF13439">
    <property type="entry name" value="Glyco_transf_4"/>
    <property type="match status" value="1"/>
</dbReference>
<evidence type="ECO:0000259" key="2">
    <source>
        <dbReference type="Pfam" id="PF00534"/>
    </source>
</evidence>
<accession>A0A9D9HS10</accession>
<reference evidence="4" key="2">
    <citation type="journal article" date="2021" name="PeerJ">
        <title>Extensive microbial diversity within the chicken gut microbiome revealed by metagenomics and culture.</title>
        <authorList>
            <person name="Gilroy R."/>
            <person name="Ravi A."/>
            <person name="Getino M."/>
            <person name="Pursley I."/>
            <person name="Horton D.L."/>
            <person name="Alikhan N.F."/>
            <person name="Baker D."/>
            <person name="Gharbi K."/>
            <person name="Hall N."/>
            <person name="Watson M."/>
            <person name="Adriaenssens E.M."/>
            <person name="Foster-Nyarko E."/>
            <person name="Jarju S."/>
            <person name="Secka A."/>
            <person name="Antonio M."/>
            <person name="Oren A."/>
            <person name="Chaudhuri R.R."/>
            <person name="La Ragione R."/>
            <person name="Hildebrand F."/>
            <person name="Pallen M.J."/>
        </authorList>
    </citation>
    <scope>NUCLEOTIDE SEQUENCE</scope>
    <source>
        <strain evidence="4">G3-3990</strain>
    </source>
</reference>
<evidence type="ECO:0000259" key="3">
    <source>
        <dbReference type="Pfam" id="PF13439"/>
    </source>
</evidence>
<feature type="domain" description="Glycosyl transferase family 1" evidence="2">
    <location>
        <begin position="194"/>
        <end position="349"/>
    </location>
</feature>
<proteinExistence type="predicted"/>
<reference evidence="4" key="1">
    <citation type="submission" date="2020-10" db="EMBL/GenBank/DDBJ databases">
        <authorList>
            <person name="Gilroy R."/>
        </authorList>
    </citation>
    <scope>NUCLEOTIDE SEQUENCE</scope>
    <source>
        <strain evidence="4">G3-3990</strain>
    </source>
</reference>
<evidence type="ECO:0000313" key="5">
    <source>
        <dbReference type="Proteomes" id="UP000823641"/>
    </source>
</evidence>
<feature type="domain" description="Glycosyltransferase subfamily 4-like N-terminal" evidence="3">
    <location>
        <begin position="13"/>
        <end position="186"/>
    </location>
</feature>